<evidence type="ECO:0000313" key="2">
    <source>
        <dbReference type="Proteomes" id="UP000789860"/>
    </source>
</evidence>
<sequence>GEPSSFSIVCLASSNNISSYQTQKYEKYNVTKDPEKFQKD</sequence>
<dbReference type="EMBL" id="CAJVPM010000321">
    <property type="protein sequence ID" value="CAG8441526.1"/>
    <property type="molecule type" value="Genomic_DNA"/>
</dbReference>
<comment type="caution">
    <text evidence="1">The sequence shown here is derived from an EMBL/GenBank/DDBJ whole genome shotgun (WGS) entry which is preliminary data.</text>
</comment>
<evidence type="ECO:0000313" key="1">
    <source>
        <dbReference type="EMBL" id="CAG8441526.1"/>
    </source>
</evidence>
<organism evidence="1 2">
    <name type="scientific">Scutellospora calospora</name>
    <dbReference type="NCBI Taxonomy" id="85575"/>
    <lineage>
        <taxon>Eukaryota</taxon>
        <taxon>Fungi</taxon>
        <taxon>Fungi incertae sedis</taxon>
        <taxon>Mucoromycota</taxon>
        <taxon>Glomeromycotina</taxon>
        <taxon>Glomeromycetes</taxon>
        <taxon>Diversisporales</taxon>
        <taxon>Gigasporaceae</taxon>
        <taxon>Scutellospora</taxon>
    </lineage>
</organism>
<accession>A0ACA9JXR3</accession>
<reference evidence="1" key="1">
    <citation type="submission" date="2021-06" db="EMBL/GenBank/DDBJ databases">
        <authorList>
            <person name="Kallberg Y."/>
            <person name="Tangrot J."/>
            <person name="Rosling A."/>
        </authorList>
    </citation>
    <scope>NUCLEOTIDE SEQUENCE</scope>
    <source>
        <strain evidence="1">AU212A</strain>
    </source>
</reference>
<proteinExistence type="predicted"/>
<gene>
    <name evidence="1" type="ORF">SCALOS_LOCUS660</name>
</gene>
<name>A0ACA9JXR3_9GLOM</name>
<feature type="non-terminal residue" evidence="1">
    <location>
        <position position="1"/>
    </location>
</feature>
<keyword evidence="2" id="KW-1185">Reference proteome</keyword>
<protein>
    <submittedName>
        <fullName evidence="1">11022_t:CDS:1</fullName>
    </submittedName>
</protein>
<dbReference type="Proteomes" id="UP000789860">
    <property type="component" value="Unassembled WGS sequence"/>
</dbReference>